<dbReference type="PANTHER" id="PTHR43147">
    <property type="entry name" value="PROTEIN TAS"/>
    <property type="match status" value="1"/>
</dbReference>
<dbReference type="AlphaFoldDB" id="A0A9P7AVY1"/>
<accession>A0A9P7AVY1</accession>
<dbReference type="GO" id="GO:0016491">
    <property type="term" value="F:oxidoreductase activity"/>
    <property type="evidence" value="ECO:0007669"/>
    <property type="project" value="UniProtKB-KW"/>
</dbReference>
<dbReference type="Gene3D" id="3.20.20.100">
    <property type="entry name" value="NADP-dependent oxidoreductase domain"/>
    <property type="match status" value="1"/>
</dbReference>
<keyword evidence="1" id="KW-0560">Oxidoreductase</keyword>
<protein>
    <submittedName>
        <fullName evidence="3">Alpha/keto reductase</fullName>
    </submittedName>
</protein>
<proteinExistence type="predicted"/>
<keyword evidence="4" id="KW-1185">Reference proteome</keyword>
<evidence type="ECO:0000313" key="4">
    <source>
        <dbReference type="Proteomes" id="UP000785200"/>
    </source>
</evidence>
<dbReference type="SUPFAM" id="SSF55298">
    <property type="entry name" value="YjgF-like"/>
    <property type="match status" value="1"/>
</dbReference>
<evidence type="ECO:0000259" key="2">
    <source>
        <dbReference type="Pfam" id="PF00248"/>
    </source>
</evidence>
<dbReference type="Proteomes" id="UP000785200">
    <property type="component" value="Unassembled WGS sequence"/>
</dbReference>
<dbReference type="CDD" id="cd19101">
    <property type="entry name" value="AKR_unchar"/>
    <property type="match status" value="1"/>
</dbReference>
<dbReference type="InterPro" id="IPR035959">
    <property type="entry name" value="RutC-like_sf"/>
</dbReference>
<dbReference type="EMBL" id="VNKQ01000011">
    <property type="protein sequence ID" value="KAG0647937.1"/>
    <property type="molecule type" value="Genomic_DNA"/>
</dbReference>
<name>A0A9P7AVY1_9HELO</name>
<evidence type="ECO:0000256" key="1">
    <source>
        <dbReference type="ARBA" id="ARBA00023002"/>
    </source>
</evidence>
<reference evidence="3" key="1">
    <citation type="submission" date="2019-07" db="EMBL/GenBank/DDBJ databases">
        <title>Hyphodiscus hymeniophilus genome sequencing and assembly.</title>
        <authorList>
            <person name="Kramer G."/>
            <person name="Nodwell J."/>
        </authorList>
    </citation>
    <scope>NUCLEOTIDE SEQUENCE</scope>
    <source>
        <strain evidence="3">ATCC 34498</strain>
    </source>
</reference>
<dbReference type="InterPro" id="IPR023210">
    <property type="entry name" value="NADP_OxRdtase_dom"/>
</dbReference>
<evidence type="ECO:0000313" key="3">
    <source>
        <dbReference type="EMBL" id="KAG0647937.1"/>
    </source>
</evidence>
<dbReference type="Pfam" id="PF00248">
    <property type="entry name" value="Aldo_ket_red"/>
    <property type="match status" value="1"/>
</dbReference>
<gene>
    <name evidence="3" type="ORF">D0Z07_5995</name>
</gene>
<dbReference type="OrthoDB" id="686384at2759"/>
<dbReference type="SUPFAM" id="SSF51430">
    <property type="entry name" value="NAD(P)-linked oxidoreductase"/>
    <property type="match status" value="1"/>
</dbReference>
<comment type="caution">
    <text evidence="3">The sequence shown here is derived from an EMBL/GenBank/DDBJ whole genome shotgun (WGS) entry which is preliminary data.</text>
</comment>
<sequence>MSSLTFLSQPEKVLIGKTLEVPRMISGLWQLAGGHDKHVDLDVATAAMDSLISSGLDCFDMADHYGDAELVVGHHHRVSQQRMIAFTKWCPAENGIKTFQQAEEAVNLALTRMGQRQIALMQYHVWDYSDDTYIHNLFHLRTLHELGKIQHIGLTNVDAAHLELLLNSGLPIATNQVSCSVIDRRLVRNRLTSVCLEHSVKILAYGTLLGGFLSEKWLGQPEPTDLESLNWSLRKYLRFINAVGGWTCYQTVLQTLDSIARKHSVSIAAVATRHVLDLPAVGAVIVGSRLSTESDKYTTSNLSAFSFSLDEEDRALISNAQENLTDIPGDCGDEYRRAPYLTASGDLSHHLTNLKQHSQISKAIAEGKRIEYSSGSPWEPLASYSRAVRTGSIIRVSGTTANSPITSIPVLGGRVCEVKLSLQSISSRGRFKLSGDR</sequence>
<organism evidence="3 4">
    <name type="scientific">Hyphodiscus hymeniophilus</name>
    <dbReference type="NCBI Taxonomy" id="353542"/>
    <lineage>
        <taxon>Eukaryota</taxon>
        <taxon>Fungi</taxon>
        <taxon>Dikarya</taxon>
        <taxon>Ascomycota</taxon>
        <taxon>Pezizomycotina</taxon>
        <taxon>Leotiomycetes</taxon>
        <taxon>Helotiales</taxon>
        <taxon>Hyphodiscaceae</taxon>
        <taxon>Hyphodiscus</taxon>
    </lineage>
</organism>
<dbReference type="InterPro" id="IPR036812">
    <property type="entry name" value="NAD(P)_OxRdtase_dom_sf"/>
</dbReference>
<dbReference type="PANTHER" id="PTHR43147:SF2">
    <property type="entry name" value="NADP-DEPENDENT OXIDOREDUCTASE DOMAIN-CONTAINING PROTEIN"/>
    <property type="match status" value="1"/>
</dbReference>
<feature type="domain" description="NADP-dependent oxidoreductase" evidence="2">
    <location>
        <begin position="24"/>
        <end position="319"/>
    </location>
</feature>